<feature type="domain" description="Fungal lipase-type" evidence="1">
    <location>
        <begin position="124"/>
        <end position="288"/>
    </location>
</feature>
<dbReference type="Proteomes" id="UP000077628">
    <property type="component" value="Unassembled WGS sequence"/>
</dbReference>
<dbReference type="STRING" id="702114.A1355_20745"/>
<dbReference type="Gene3D" id="3.40.50.1820">
    <property type="entry name" value="alpha/beta hydrolase"/>
    <property type="match status" value="1"/>
</dbReference>
<dbReference type="PANTHER" id="PTHR45856:SF24">
    <property type="entry name" value="FUNGAL LIPASE-LIKE DOMAIN-CONTAINING PROTEIN"/>
    <property type="match status" value="1"/>
</dbReference>
<dbReference type="PANTHER" id="PTHR45856">
    <property type="entry name" value="ALPHA/BETA-HYDROLASES SUPERFAMILY PROTEIN"/>
    <property type="match status" value="1"/>
</dbReference>
<dbReference type="Pfam" id="PF01764">
    <property type="entry name" value="Lipase_3"/>
    <property type="match status" value="1"/>
</dbReference>
<dbReference type="InterPro" id="IPR029058">
    <property type="entry name" value="AB_hydrolase_fold"/>
</dbReference>
<gene>
    <name evidence="2" type="ORF">A1355_20745</name>
</gene>
<dbReference type="EMBL" id="LUUK01000048">
    <property type="protein sequence ID" value="OAI24406.1"/>
    <property type="molecule type" value="Genomic_DNA"/>
</dbReference>
<dbReference type="AlphaFoldDB" id="A0A177P284"/>
<dbReference type="GO" id="GO:0006629">
    <property type="term" value="P:lipid metabolic process"/>
    <property type="evidence" value="ECO:0007669"/>
    <property type="project" value="InterPro"/>
</dbReference>
<accession>A0A177P284</accession>
<organism evidence="2 3">
    <name type="scientific">Methylomonas koyamae</name>
    <dbReference type="NCBI Taxonomy" id="702114"/>
    <lineage>
        <taxon>Bacteria</taxon>
        <taxon>Pseudomonadati</taxon>
        <taxon>Pseudomonadota</taxon>
        <taxon>Gammaproteobacteria</taxon>
        <taxon>Methylococcales</taxon>
        <taxon>Methylococcaceae</taxon>
        <taxon>Methylomonas</taxon>
    </lineage>
</organism>
<name>A0A177P284_9GAMM</name>
<protein>
    <recommendedName>
        <fullName evidence="1">Fungal lipase-type domain-containing protein</fullName>
    </recommendedName>
</protein>
<dbReference type="SUPFAM" id="SSF53474">
    <property type="entry name" value="alpha/beta-Hydrolases"/>
    <property type="match status" value="1"/>
</dbReference>
<dbReference type="InterPro" id="IPR002921">
    <property type="entry name" value="Fungal_lipase-type"/>
</dbReference>
<evidence type="ECO:0000259" key="1">
    <source>
        <dbReference type="Pfam" id="PF01764"/>
    </source>
</evidence>
<reference evidence="3" key="1">
    <citation type="submission" date="2016-03" db="EMBL/GenBank/DDBJ databases">
        <authorList>
            <person name="Heylen K."/>
            <person name="De Vos P."/>
            <person name="Vekeman B."/>
        </authorList>
    </citation>
    <scope>NUCLEOTIDE SEQUENCE [LARGE SCALE GENOMIC DNA]</scope>
    <source>
        <strain evidence="3">R-45383</strain>
    </source>
</reference>
<evidence type="ECO:0000313" key="2">
    <source>
        <dbReference type="EMBL" id="OAI24406.1"/>
    </source>
</evidence>
<comment type="caution">
    <text evidence="2">The sequence shown here is derived from an EMBL/GenBank/DDBJ whole genome shotgun (WGS) entry which is preliminary data.</text>
</comment>
<keyword evidence="3" id="KW-1185">Reference proteome</keyword>
<dbReference type="InterPro" id="IPR051218">
    <property type="entry name" value="Sec_MonoDiacylglyc_Lipase"/>
</dbReference>
<evidence type="ECO:0000313" key="3">
    <source>
        <dbReference type="Proteomes" id="UP000077628"/>
    </source>
</evidence>
<sequence>MPTNYSLEAYQQLRDSGLPPVRPAWGGFDATEAASLLELCIELNNQDDRNNPNLPDPNHQYRAKPAGWQLAYDSRQPGNTEWNRIWPWDGHGDNPNDIKTNGLKPLNNAWLLAQSTSDPGHVAIAIRGTVGERRSILADAYATTIPAYAGVEYPENKPLPIVFAATPDAEVHLGFGYAAFSLLFDPERGILTQLQQRLAQQAITKITVTGHSQGAAVATLIHAFLYYATNDERNPYQLAFTAKPALKSYLFAQPKPGNLQFSQDFARIAAETAYVINNDRDPVPQVPLSLETVSEVAEFVEEDNVSVGGPLDHVIDAVTSAKNAIRGSIAEVFTGHLADDFEETGIAASVERYFGDTAIELPDLKPKSLNYTLAGQLIPVFGLTKGGDCYTIGDRPDILLQHHATSYRKLIAMQLLGKRDDCAGGH</sequence>
<proteinExistence type="predicted"/>